<dbReference type="CDD" id="cd00165">
    <property type="entry name" value="S4"/>
    <property type="match status" value="1"/>
</dbReference>
<dbReference type="Gene3D" id="3.10.290.10">
    <property type="entry name" value="RNA-binding S4 domain"/>
    <property type="match status" value="1"/>
</dbReference>
<dbReference type="EMBL" id="CP060715">
    <property type="protein sequence ID" value="QNN60961.1"/>
    <property type="molecule type" value="Genomic_DNA"/>
</dbReference>
<evidence type="ECO:0000256" key="2">
    <source>
        <dbReference type="ARBA" id="ARBA00010876"/>
    </source>
</evidence>
<evidence type="ECO:0000256" key="4">
    <source>
        <dbReference type="PIRSR" id="PIRSR606225-1"/>
    </source>
</evidence>
<dbReference type="SMART" id="SM00363">
    <property type="entry name" value="S4"/>
    <property type="match status" value="1"/>
</dbReference>
<dbReference type="GO" id="GO:0120159">
    <property type="term" value="F:rRNA pseudouridine synthase activity"/>
    <property type="evidence" value="ECO:0007669"/>
    <property type="project" value="UniProtKB-ARBA"/>
</dbReference>
<keyword evidence="9" id="KW-1185">Reference proteome</keyword>
<dbReference type="PROSITE" id="PS01129">
    <property type="entry name" value="PSI_RLU"/>
    <property type="match status" value="1"/>
</dbReference>
<evidence type="ECO:0000256" key="6">
    <source>
        <dbReference type="RuleBase" id="RU362028"/>
    </source>
</evidence>
<evidence type="ECO:0000256" key="1">
    <source>
        <dbReference type="ARBA" id="ARBA00000073"/>
    </source>
</evidence>
<proteinExistence type="inferred from homology"/>
<feature type="active site" evidence="4">
    <location>
        <position position="126"/>
    </location>
</feature>
<gene>
    <name evidence="8" type="ORF">H9L01_00905</name>
</gene>
<feature type="domain" description="RNA-binding S4" evidence="7">
    <location>
        <begin position="12"/>
        <end position="79"/>
    </location>
</feature>
<evidence type="ECO:0000259" key="7">
    <source>
        <dbReference type="SMART" id="SM00363"/>
    </source>
</evidence>
<comment type="similarity">
    <text evidence="2 6">Belongs to the pseudouridine synthase RluA family.</text>
</comment>
<comment type="catalytic activity">
    <reaction evidence="1 6">
        <text>a uridine in RNA = a pseudouridine in RNA</text>
        <dbReference type="Rhea" id="RHEA:48348"/>
        <dbReference type="Rhea" id="RHEA-COMP:12068"/>
        <dbReference type="Rhea" id="RHEA-COMP:12069"/>
        <dbReference type="ChEBI" id="CHEBI:65314"/>
        <dbReference type="ChEBI" id="CHEBI:65315"/>
    </reaction>
</comment>
<evidence type="ECO:0000256" key="5">
    <source>
        <dbReference type="PROSITE-ProRule" id="PRU00182"/>
    </source>
</evidence>
<dbReference type="AlphaFoldDB" id="A0A7G9RZD6"/>
<dbReference type="EC" id="5.4.99.-" evidence="6"/>
<organism evidence="8 9">
    <name type="scientific">Erysipelothrix inopinata</name>
    <dbReference type="NCBI Taxonomy" id="225084"/>
    <lineage>
        <taxon>Bacteria</taxon>
        <taxon>Bacillati</taxon>
        <taxon>Bacillota</taxon>
        <taxon>Erysipelotrichia</taxon>
        <taxon>Erysipelotrichales</taxon>
        <taxon>Erysipelotrichaceae</taxon>
        <taxon>Erysipelothrix</taxon>
    </lineage>
</organism>
<accession>A0A7G9RZD6</accession>
<dbReference type="InterPro" id="IPR050188">
    <property type="entry name" value="RluA_PseudoU_synthase"/>
</dbReference>
<dbReference type="KEGG" id="eio:H9L01_00905"/>
<evidence type="ECO:0000313" key="9">
    <source>
        <dbReference type="Proteomes" id="UP000515928"/>
    </source>
</evidence>
<dbReference type="PANTHER" id="PTHR21600">
    <property type="entry name" value="MITOCHONDRIAL RNA PSEUDOURIDINE SYNTHASE"/>
    <property type="match status" value="1"/>
</dbReference>
<dbReference type="InterPro" id="IPR006145">
    <property type="entry name" value="PsdUridine_synth_RsuA/RluA"/>
</dbReference>
<evidence type="ECO:0000256" key="3">
    <source>
        <dbReference type="ARBA" id="ARBA00023235"/>
    </source>
</evidence>
<evidence type="ECO:0000313" key="8">
    <source>
        <dbReference type="EMBL" id="QNN60961.1"/>
    </source>
</evidence>
<dbReference type="PANTHER" id="PTHR21600:SF44">
    <property type="entry name" value="RIBOSOMAL LARGE SUBUNIT PSEUDOURIDINE SYNTHASE D"/>
    <property type="match status" value="1"/>
</dbReference>
<reference evidence="8 9" key="1">
    <citation type="submission" date="2020-08" db="EMBL/GenBank/DDBJ databases">
        <title>Genome sequence of Erysipelothrix inopinata DSM 15511T.</title>
        <authorList>
            <person name="Hyun D.-W."/>
            <person name="Bae J.-W."/>
        </authorList>
    </citation>
    <scope>NUCLEOTIDE SEQUENCE [LARGE SCALE GENOMIC DNA]</scope>
    <source>
        <strain evidence="8 9">DSM 15511</strain>
    </source>
</reference>
<dbReference type="Pfam" id="PF00849">
    <property type="entry name" value="PseudoU_synth_2"/>
    <property type="match status" value="1"/>
</dbReference>
<protein>
    <recommendedName>
        <fullName evidence="6">Pseudouridine synthase</fullName>
        <ecNumber evidence="6">5.4.99.-</ecNumber>
    </recommendedName>
</protein>
<keyword evidence="3 6" id="KW-0413">Isomerase</keyword>
<keyword evidence="5" id="KW-0694">RNA-binding</keyword>
<name>A0A7G9RZD6_9FIRM</name>
<dbReference type="Proteomes" id="UP000515928">
    <property type="component" value="Chromosome"/>
</dbReference>
<dbReference type="InterPro" id="IPR006225">
    <property type="entry name" value="PsdUridine_synth_RluC/D"/>
</dbReference>
<dbReference type="InterPro" id="IPR036986">
    <property type="entry name" value="S4_RNA-bd_sf"/>
</dbReference>
<dbReference type="Gene3D" id="3.30.2350.10">
    <property type="entry name" value="Pseudouridine synthase"/>
    <property type="match status" value="1"/>
</dbReference>
<dbReference type="GO" id="GO:0000455">
    <property type="term" value="P:enzyme-directed rRNA pseudouridine synthesis"/>
    <property type="evidence" value="ECO:0007669"/>
    <property type="project" value="UniProtKB-ARBA"/>
</dbReference>
<dbReference type="SUPFAM" id="SSF55174">
    <property type="entry name" value="Alpha-L RNA-binding motif"/>
    <property type="match status" value="1"/>
</dbReference>
<sequence>MKHTLKVTHETQLLDFILSANLPYSRSKLKSLLKHGCIAIDNEVTTQFDDPIHEGQTITIVEHNNQKDTPLKILYEDNEILVIEKPYKLLTIATNKNEDMTAYRLASEYVKSQNTRNRIFVVHRLDQDTSGVLMFAKSEAVKNLYQKDWNNLVLDRTYVAIVEGSVKKDEDTVKSFLRENKTTHMYSTTSGQEAITHYKVIKKTDNVSILKVNIDTGRKNQIRVHMNDIGHPIIGDRKYDAKTNPLKRLGLHAYRLQIKNPKTKKVMTFIAPLPPKFKKLSKITETQEKSI</sequence>
<dbReference type="CDD" id="cd02869">
    <property type="entry name" value="PseudoU_synth_RluA_like"/>
    <property type="match status" value="1"/>
</dbReference>
<dbReference type="InterPro" id="IPR006224">
    <property type="entry name" value="PsdUridine_synth_RluA-like_CS"/>
</dbReference>
<dbReference type="InterPro" id="IPR020103">
    <property type="entry name" value="PsdUridine_synth_cat_dom_sf"/>
</dbReference>
<dbReference type="PROSITE" id="PS50889">
    <property type="entry name" value="S4"/>
    <property type="match status" value="1"/>
</dbReference>
<dbReference type="SUPFAM" id="SSF55120">
    <property type="entry name" value="Pseudouridine synthase"/>
    <property type="match status" value="1"/>
</dbReference>
<dbReference type="NCBIfam" id="TIGR00005">
    <property type="entry name" value="rluA_subfam"/>
    <property type="match status" value="1"/>
</dbReference>
<comment type="function">
    <text evidence="6">Responsible for synthesis of pseudouridine from uracil.</text>
</comment>
<dbReference type="RefSeq" id="WP_187534081.1">
    <property type="nucleotide sequence ID" value="NZ_CBCSHU010000017.1"/>
</dbReference>
<dbReference type="GO" id="GO:0003723">
    <property type="term" value="F:RNA binding"/>
    <property type="evidence" value="ECO:0007669"/>
    <property type="project" value="UniProtKB-KW"/>
</dbReference>
<dbReference type="InterPro" id="IPR002942">
    <property type="entry name" value="S4_RNA-bd"/>
</dbReference>